<dbReference type="EMBL" id="JAFBMS010000029">
    <property type="protein sequence ID" value="KAG9342191.1"/>
    <property type="molecule type" value="Genomic_DNA"/>
</dbReference>
<evidence type="ECO:0000313" key="3">
    <source>
        <dbReference type="Proteomes" id="UP000824540"/>
    </source>
</evidence>
<protein>
    <submittedName>
        <fullName evidence="2">Uncharacterized protein</fullName>
    </submittedName>
</protein>
<sequence>MVAVGPSADDISIRASFVSRLNRELTGAFTPEEDKHNGKNRQPRAKDSTRNKDCITVE</sequence>
<evidence type="ECO:0000313" key="2">
    <source>
        <dbReference type="EMBL" id="KAG9342191.1"/>
    </source>
</evidence>
<name>A0A8T2NSX2_9TELE</name>
<evidence type="ECO:0000256" key="1">
    <source>
        <dbReference type="SAM" id="MobiDB-lite"/>
    </source>
</evidence>
<feature type="region of interest" description="Disordered" evidence="1">
    <location>
        <begin position="27"/>
        <end position="58"/>
    </location>
</feature>
<gene>
    <name evidence="2" type="ORF">JZ751_016693</name>
</gene>
<proteinExistence type="predicted"/>
<dbReference type="Proteomes" id="UP000824540">
    <property type="component" value="Unassembled WGS sequence"/>
</dbReference>
<reference evidence="2" key="1">
    <citation type="thesis" date="2021" institute="BYU ScholarsArchive" country="Provo, UT, USA">
        <title>Applications of and Algorithms for Genome Assembly and Genomic Analyses with an Emphasis on Marine Teleosts.</title>
        <authorList>
            <person name="Pickett B.D."/>
        </authorList>
    </citation>
    <scope>NUCLEOTIDE SEQUENCE</scope>
    <source>
        <strain evidence="2">HI-2016</strain>
    </source>
</reference>
<feature type="compositionally biased region" description="Basic and acidic residues" evidence="1">
    <location>
        <begin position="44"/>
        <end position="58"/>
    </location>
</feature>
<organism evidence="2 3">
    <name type="scientific">Albula glossodonta</name>
    <name type="common">roundjaw bonefish</name>
    <dbReference type="NCBI Taxonomy" id="121402"/>
    <lineage>
        <taxon>Eukaryota</taxon>
        <taxon>Metazoa</taxon>
        <taxon>Chordata</taxon>
        <taxon>Craniata</taxon>
        <taxon>Vertebrata</taxon>
        <taxon>Euteleostomi</taxon>
        <taxon>Actinopterygii</taxon>
        <taxon>Neopterygii</taxon>
        <taxon>Teleostei</taxon>
        <taxon>Albuliformes</taxon>
        <taxon>Albulidae</taxon>
        <taxon>Albula</taxon>
    </lineage>
</organism>
<accession>A0A8T2NSX2</accession>
<dbReference type="AlphaFoldDB" id="A0A8T2NSX2"/>
<keyword evidence="3" id="KW-1185">Reference proteome</keyword>
<comment type="caution">
    <text evidence="2">The sequence shown here is derived from an EMBL/GenBank/DDBJ whole genome shotgun (WGS) entry which is preliminary data.</text>
</comment>